<dbReference type="EMBL" id="JRHH01000002">
    <property type="protein sequence ID" value="KGD68746.1"/>
    <property type="molecule type" value="Genomic_DNA"/>
</dbReference>
<protein>
    <recommendedName>
        <fullName evidence="3">Outer membrane protein beta-barrel domain-containing protein</fullName>
    </recommendedName>
</protein>
<comment type="caution">
    <text evidence="1">The sequence shown here is derived from an EMBL/GenBank/DDBJ whole genome shotgun (WGS) entry which is preliminary data.</text>
</comment>
<organism evidence="1 2">
    <name type="scientific">Flavobacterium aquatile LMG 4008 = ATCC 11947</name>
    <dbReference type="NCBI Taxonomy" id="1453498"/>
    <lineage>
        <taxon>Bacteria</taxon>
        <taxon>Pseudomonadati</taxon>
        <taxon>Bacteroidota</taxon>
        <taxon>Flavobacteriia</taxon>
        <taxon>Flavobacteriales</taxon>
        <taxon>Flavobacteriaceae</taxon>
        <taxon>Flavobacterium</taxon>
    </lineage>
</organism>
<dbReference type="RefSeq" id="WP_035124474.1">
    <property type="nucleotide sequence ID" value="NZ_JRHH01000002.1"/>
</dbReference>
<evidence type="ECO:0000313" key="2">
    <source>
        <dbReference type="Proteomes" id="UP000029554"/>
    </source>
</evidence>
<evidence type="ECO:0008006" key="3">
    <source>
        <dbReference type="Google" id="ProtNLM"/>
    </source>
</evidence>
<dbReference type="eggNOG" id="ENOG502ZBS7">
    <property type="taxonomic scope" value="Bacteria"/>
</dbReference>
<sequence length="219" mass="23923">MNKYFLVAVFSVFTNAIFAQYGNRDGNRIGISGGISQSNLFTSNFDSKPGIGFAGGLSVRGNYYNDFSMIFGMQFFYNTFSLETTSTSLAKKDTEFSVSGAQVRLLLSYNVVKDHVSLDFGPVLQVNGKMSVQESDETNIINGTLLQAKQIVDVTKINGNLYFGVSAGNRIVRAVVFYQYGVNNILNNLNKESSLKTLNGGDDFKGNLGTVSAQVLFNL</sequence>
<keyword evidence="2" id="KW-1185">Reference proteome</keyword>
<dbReference type="AlphaFoldDB" id="A0A095SVP6"/>
<reference evidence="1 2" key="1">
    <citation type="submission" date="2014-09" db="EMBL/GenBank/DDBJ databases">
        <title>Whole Genome Shotgun of Flavobacterium aquatile LMG 4008.</title>
        <authorList>
            <person name="Gale A.N."/>
            <person name="Pipes S.E."/>
            <person name="Newman J.D."/>
        </authorList>
    </citation>
    <scope>NUCLEOTIDE SEQUENCE [LARGE SCALE GENOMIC DNA]</scope>
    <source>
        <strain evidence="1 2">LMG 4008</strain>
    </source>
</reference>
<evidence type="ECO:0000313" key="1">
    <source>
        <dbReference type="EMBL" id="KGD68746.1"/>
    </source>
</evidence>
<proteinExistence type="predicted"/>
<name>A0A095SVP6_9FLAO</name>
<dbReference type="Proteomes" id="UP000029554">
    <property type="component" value="Unassembled WGS sequence"/>
</dbReference>
<gene>
    <name evidence="1" type="ORF">LG45_03625</name>
</gene>
<accession>A0A095SVP6</accession>
<dbReference type="OrthoDB" id="1143271at2"/>
<dbReference type="STRING" id="1453498.LG45_03625"/>